<evidence type="ECO:0000313" key="2">
    <source>
        <dbReference type="Proteomes" id="UP001366060"/>
    </source>
</evidence>
<proteinExistence type="predicted"/>
<dbReference type="SUPFAM" id="SSF56300">
    <property type="entry name" value="Metallo-dependent phosphatases"/>
    <property type="match status" value="1"/>
</dbReference>
<dbReference type="InterPro" id="IPR029052">
    <property type="entry name" value="Metallo-depent_PP-like"/>
</dbReference>
<evidence type="ECO:0000313" key="1">
    <source>
        <dbReference type="EMBL" id="MEL0661074.1"/>
    </source>
</evidence>
<reference evidence="1 2" key="1">
    <citation type="submission" date="2024-02" db="EMBL/GenBank/DDBJ databases">
        <title>Bacteria isolated from the canopy kelp, Nereocystis luetkeana.</title>
        <authorList>
            <person name="Pfister C.A."/>
            <person name="Younker I.T."/>
            <person name="Light S.H."/>
        </authorList>
    </citation>
    <scope>NUCLEOTIDE SEQUENCE [LARGE SCALE GENOMIC DNA]</scope>
    <source>
        <strain evidence="1 2">TI.2.07</strain>
    </source>
</reference>
<dbReference type="EMBL" id="JBAKBA010000225">
    <property type="protein sequence ID" value="MEL0661074.1"/>
    <property type="molecule type" value="Genomic_DNA"/>
</dbReference>
<name>A0ABU9HGT8_9GAMM</name>
<organism evidence="1 2">
    <name type="scientific">Psychromonas arctica</name>
    <dbReference type="NCBI Taxonomy" id="168275"/>
    <lineage>
        <taxon>Bacteria</taxon>
        <taxon>Pseudomonadati</taxon>
        <taxon>Pseudomonadota</taxon>
        <taxon>Gammaproteobacteria</taxon>
        <taxon>Alteromonadales</taxon>
        <taxon>Psychromonadaceae</taxon>
        <taxon>Psychromonas</taxon>
    </lineage>
</organism>
<gene>
    <name evidence="1" type="ORF">V6255_18360</name>
</gene>
<dbReference type="Proteomes" id="UP001366060">
    <property type="component" value="Unassembled WGS sequence"/>
</dbReference>
<protein>
    <submittedName>
        <fullName evidence="1">Bifunctional metallophosphatase/5'-nucleotidase</fullName>
    </submittedName>
</protein>
<keyword evidence="2" id="KW-1185">Reference proteome</keyword>
<sequence length="66" mass="7481">MIKNNKPVKITLGHINDRHSNFEPLPLQLQLNIDGINLSPYISNGGFSRIATRDKQIKTIAIQNNR</sequence>
<feature type="non-terminal residue" evidence="1">
    <location>
        <position position="66"/>
    </location>
</feature>
<comment type="caution">
    <text evidence="1">The sequence shown here is derived from an EMBL/GenBank/DDBJ whole genome shotgun (WGS) entry which is preliminary data.</text>
</comment>
<accession>A0ABU9HGT8</accession>